<accession>A0A848EEZ5</accession>
<keyword evidence="3" id="KW-1185">Reference proteome</keyword>
<evidence type="ECO:0000256" key="1">
    <source>
        <dbReference type="SAM" id="Phobius"/>
    </source>
</evidence>
<gene>
    <name evidence="2" type="ORF">GWK16_12405</name>
</gene>
<protein>
    <submittedName>
        <fullName evidence="2">DUF2721 domain-containing protein</fullName>
    </submittedName>
</protein>
<organism evidence="2 3">
    <name type="scientific">Neoroseomonas marina</name>
    <dbReference type="NCBI Taxonomy" id="1232220"/>
    <lineage>
        <taxon>Bacteria</taxon>
        <taxon>Pseudomonadati</taxon>
        <taxon>Pseudomonadota</taxon>
        <taxon>Alphaproteobacteria</taxon>
        <taxon>Acetobacterales</taxon>
        <taxon>Acetobacteraceae</taxon>
        <taxon>Neoroseomonas</taxon>
    </lineage>
</organism>
<feature type="transmembrane region" description="Helical" evidence="1">
    <location>
        <begin position="105"/>
        <end position="124"/>
    </location>
</feature>
<dbReference type="InterPro" id="IPR021279">
    <property type="entry name" value="DUF2721"/>
</dbReference>
<feature type="transmembrane region" description="Helical" evidence="1">
    <location>
        <begin position="69"/>
        <end position="93"/>
    </location>
</feature>
<dbReference type="Proteomes" id="UP000548582">
    <property type="component" value="Unassembled WGS sequence"/>
</dbReference>
<sequence>MLLTGTDLLTIERTLQLAIAPAFILGGIMALLSLLSSRLQRLGDLYEEARSGIESPLTDLHLLARRARLIYRAITFAIAAAVLLCILVIAAFVEPLAHVRAGGHIAGLLLLGMLSLTASLACFLREVLMSRDKLPTLPQQ</sequence>
<keyword evidence="1" id="KW-1133">Transmembrane helix</keyword>
<comment type="caution">
    <text evidence="2">The sequence shown here is derived from an EMBL/GenBank/DDBJ whole genome shotgun (WGS) entry which is preliminary data.</text>
</comment>
<proteinExistence type="predicted"/>
<evidence type="ECO:0000313" key="3">
    <source>
        <dbReference type="Proteomes" id="UP000548582"/>
    </source>
</evidence>
<name>A0A848EEZ5_9PROT</name>
<dbReference type="AlphaFoldDB" id="A0A848EEZ5"/>
<dbReference type="Pfam" id="PF11026">
    <property type="entry name" value="DUF2721"/>
    <property type="match status" value="1"/>
</dbReference>
<keyword evidence="1" id="KW-0812">Transmembrane</keyword>
<dbReference type="EMBL" id="JABBKX010000003">
    <property type="protein sequence ID" value="NMJ42047.1"/>
    <property type="molecule type" value="Genomic_DNA"/>
</dbReference>
<dbReference type="RefSeq" id="WP_170054269.1">
    <property type="nucleotide sequence ID" value="NZ_JABBKX010000003.1"/>
</dbReference>
<evidence type="ECO:0000313" key="2">
    <source>
        <dbReference type="EMBL" id="NMJ42047.1"/>
    </source>
</evidence>
<keyword evidence="1" id="KW-0472">Membrane</keyword>
<reference evidence="2 3" key="1">
    <citation type="submission" date="2020-03" db="EMBL/GenBank/DDBJ databases">
        <authorList>
            <person name="Sun Q."/>
        </authorList>
    </citation>
    <scope>NUCLEOTIDE SEQUENCE [LARGE SCALE GENOMIC DNA]</scope>
    <source>
        <strain evidence="2 3">JC162</strain>
    </source>
</reference>
<feature type="transmembrane region" description="Helical" evidence="1">
    <location>
        <begin position="15"/>
        <end position="35"/>
    </location>
</feature>